<reference evidence="3" key="1">
    <citation type="journal article" date="2015" name="Nat. Genet.">
        <title>The genome and transcriptome of the zoonotic hookworm Ancylostoma ceylanicum identify infection-specific gene families.</title>
        <authorList>
            <person name="Schwarz E.M."/>
            <person name="Hu Y."/>
            <person name="Antoshechkin I."/>
            <person name="Miller M.M."/>
            <person name="Sternberg P.W."/>
            <person name="Aroian R.V."/>
        </authorList>
    </citation>
    <scope>NUCLEOTIDE SEQUENCE</scope>
    <source>
        <strain evidence="3">HY135</strain>
    </source>
</reference>
<accession>A0A016UM60</accession>
<keyword evidence="3" id="KW-1185">Reference proteome</keyword>
<comment type="caution">
    <text evidence="2">The sequence shown here is derived from an EMBL/GenBank/DDBJ whole genome shotgun (WGS) entry which is preliminary data.</text>
</comment>
<evidence type="ECO:0000313" key="3">
    <source>
        <dbReference type="Proteomes" id="UP000024635"/>
    </source>
</evidence>
<name>A0A016UM60_9BILA</name>
<dbReference type="Proteomes" id="UP000024635">
    <property type="component" value="Unassembled WGS sequence"/>
</dbReference>
<sequence length="113" mass="12660">MFYHVPTDENVADCATKRVTKQEFAESNWWTGPKWLNYPGETWPVTHINNLQRDTFEDIEALAVQSAKSSGNRSRRGIPSKAGTKHSRNICCMAHCGSNQLVRTPPAILDSEG</sequence>
<gene>
    <name evidence="2" type="primary">Acey_s0033.g2682</name>
    <name evidence="2" type="ORF">Y032_0033g2682</name>
</gene>
<organism evidence="2 3">
    <name type="scientific">Ancylostoma ceylanicum</name>
    <dbReference type="NCBI Taxonomy" id="53326"/>
    <lineage>
        <taxon>Eukaryota</taxon>
        <taxon>Metazoa</taxon>
        <taxon>Ecdysozoa</taxon>
        <taxon>Nematoda</taxon>
        <taxon>Chromadorea</taxon>
        <taxon>Rhabditida</taxon>
        <taxon>Rhabditina</taxon>
        <taxon>Rhabditomorpha</taxon>
        <taxon>Strongyloidea</taxon>
        <taxon>Ancylostomatidae</taxon>
        <taxon>Ancylostomatinae</taxon>
        <taxon>Ancylostoma</taxon>
    </lineage>
</organism>
<dbReference type="OrthoDB" id="5855725at2759"/>
<dbReference type="EMBL" id="JARK01001369">
    <property type="protein sequence ID" value="EYC16484.1"/>
    <property type="molecule type" value="Genomic_DNA"/>
</dbReference>
<protein>
    <submittedName>
        <fullName evidence="2">Uncharacterized protein</fullName>
    </submittedName>
</protein>
<proteinExistence type="predicted"/>
<dbReference type="AlphaFoldDB" id="A0A016UM60"/>
<evidence type="ECO:0000313" key="2">
    <source>
        <dbReference type="EMBL" id="EYC16484.1"/>
    </source>
</evidence>
<feature type="compositionally biased region" description="Basic residues" evidence="1">
    <location>
        <begin position="73"/>
        <end position="86"/>
    </location>
</feature>
<feature type="region of interest" description="Disordered" evidence="1">
    <location>
        <begin position="66"/>
        <end position="86"/>
    </location>
</feature>
<evidence type="ECO:0000256" key="1">
    <source>
        <dbReference type="SAM" id="MobiDB-lite"/>
    </source>
</evidence>